<organism evidence="1 2">
    <name type="scientific">Toxoplasma gondii VAND</name>
    <dbReference type="NCBI Taxonomy" id="933077"/>
    <lineage>
        <taxon>Eukaryota</taxon>
        <taxon>Sar</taxon>
        <taxon>Alveolata</taxon>
        <taxon>Apicomplexa</taxon>
        <taxon>Conoidasida</taxon>
        <taxon>Coccidia</taxon>
        <taxon>Eucoccidiorida</taxon>
        <taxon>Eimeriorina</taxon>
        <taxon>Sarcocystidae</taxon>
        <taxon>Toxoplasma</taxon>
    </lineage>
</organism>
<comment type="caution">
    <text evidence="1">The sequence shown here is derived from an EMBL/GenBank/DDBJ whole genome shotgun (WGS) entry which is preliminary data.</text>
</comment>
<name>A0A086QIV0_TOXGO</name>
<reference evidence="1 2" key="2">
    <citation type="journal article" date="2015" name="Eukaryot. Cell">
        <title>Genetic mapping reveals that sinefungin resistance in Toxoplasma gondii is controlled by a putative amino acid transporter locus that can be used as a negative selectable marker.</title>
        <authorList>
            <person name="Behnke M.S."/>
            <person name="Khan A."/>
            <person name="Sibley L.D."/>
        </authorList>
    </citation>
    <scope>NUCLEOTIDE SEQUENCE [LARGE SCALE GENOMIC DNA]</scope>
    <source>
        <strain evidence="1 2">VAND</strain>
    </source>
</reference>
<sequence>MRLNLRPNVDVYMHVHDPPCTCTYTSRTVRRLHGFERAKKERATRILPQNRQSSKNRSLTLTCESVIVTCARSRSLCGCVLNPHHLFLSLYLSVSLSSSLSLER</sequence>
<evidence type="ECO:0000313" key="1">
    <source>
        <dbReference type="EMBL" id="KFH12532.1"/>
    </source>
</evidence>
<dbReference type="AlphaFoldDB" id="A0A086QIV0"/>
<protein>
    <submittedName>
        <fullName evidence="1">Uncharacterized protein</fullName>
    </submittedName>
</protein>
<proteinExistence type="predicted"/>
<dbReference type="VEuPathDB" id="ToxoDB:TGVAND_435540"/>
<reference evidence="1 2" key="1">
    <citation type="submission" date="2014-08" db="EMBL/GenBank/DDBJ databases">
        <authorList>
            <person name="Sibley D."/>
            <person name="Venepally P."/>
            <person name="Karamycheva S."/>
            <person name="Hadjithomas M."/>
            <person name="Khan A."/>
            <person name="Brunk B."/>
            <person name="Roos D."/>
            <person name="Caler E."/>
            <person name="Lorenzi H."/>
        </authorList>
    </citation>
    <scope>NUCLEOTIDE SEQUENCE [LARGE SCALE GENOMIC DNA]</scope>
    <source>
        <strain evidence="1 2">VAND</strain>
    </source>
</reference>
<dbReference type="EMBL" id="AEYJ02000136">
    <property type="protein sequence ID" value="KFH12532.1"/>
    <property type="molecule type" value="Genomic_DNA"/>
</dbReference>
<evidence type="ECO:0000313" key="2">
    <source>
        <dbReference type="Proteomes" id="UP000028840"/>
    </source>
</evidence>
<gene>
    <name evidence="1" type="ORF">TGVAND_435540</name>
</gene>
<dbReference type="Proteomes" id="UP000028840">
    <property type="component" value="Unassembled WGS sequence"/>
</dbReference>
<accession>A0A086QIV0</accession>